<accession>A0A1M6MRW3</accession>
<name>A0A1M6MRW3_9CLOT</name>
<proteinExistence type="predicted"/>
<feature type="domain" description="TcaA second" evidence="2">
    <location>
        <begin position="57"/>
        <end position="127"/>
    </location>
</feature>
<dbReference type="InterPro" id="IPR054529">
    <property type="entry name" value="TcaA_2nd"/>
</dbReference>
<gene>
    <name evidence="4" type="ORF">SAMN05444401_4094</name>
</gene>
<dbReference type="PANTHER" id="PTHR40038">
    <property type="entry name" value="MEMBRANE-ASSOCIATED PROTEIN TCAA"/>
    <property type="match status" value="1"/>
</dbReference>
<dbReference type="GO" id="GO:0005886">
    <property type="term" value="C:plasma membrane"/>
    <property type="evidence" value="ECO:0007669"/>
    <property type="project" value="UniProtKB-SubCell"/>
</dbReference>
<dbReference type="EMBL" id="FQZO01000009">
    <property type="protein sequence ID" value="SHJ86156.1"/>
    <property type="molecule type" value="Genomic_DNA"/>
</dbReference>
<organism evidence="4 5">
    <name type="scientific">Clostridium amylolyticum</name>
    <dbReference type="NCBI Taxonomy" id="1121298"/>
    <lineage>
        <taxon>Bacteria</taxon>
        <taxon>Bacillati</taxon>
        <taxon>Bacillota</taxon>
        <taxon>Clostridia</taxon>
        <taxon>Eubacteriales</taxon>
        <taxon>Clostridiaceae</taxon>
        <taxon>Clostridium</taxon>
    </lineage>
</organism>
<evidence type="ECO:0008006" key="6">
    <source>
        <dbReference type="Google" id="ProtNLM"/>
    </source>
</evidence>
<dbReference type="PANTHER" id="PTHR40038:SF1">
    <property type="entry name" value="MEMBRANE-ASSOCIATED PROTEIN TCAA"/>
    <property type="match status" value="1"/>
</dbReference>
<evidence type="ECO:0000256" key="1">
    <source>
        <dbReference type="SAM" id="Phobius"/>
    </source>
</evidence>
<dbReference type="AlphaFoldDB" id="A0A1M6MRW3"/>
<protein>
    <recommendedName>
        <fullName evidence="6">PEGA domain-containing protein</fullName>
    </recommendedName>
</protein>
<dbReference type="Pfam" id="PF22813">
    <property type="entry name" value="TcaA_2nd"/>
    <property type="match status" value="1"/>
</dbReference>
<keyword evidence="5" id="KW-1185">Reference proteome</keyword>
<keyword evidence="1" id="KW-0812">Transmembrane</keyword>
<evidence type="ECO:0000259" key="2">
    <source>
        <dbReference type="Pfam" id="PF22813"/>
    </source>
</evidence>
<dbReference type="Proteomes" id="UP000184080">
    <property type="component" value="Unassembled WGS sequence"/>
</dbReference>
<dbReference type="InterPro" id="IPR054530">
    <property type="entry name" value="TcaA_4th"/>
</dbReference>
<evidence type="ECO:0000259" key="3">
    <source>
        <dbReference type="Pfam" id="PF22820"/>
    </source>
</evidence>
<feature type="transmembrane region" description="Helical" evidence="1">
    <location>
        <begin position="26"/>
        <end position="49"/>
    </location>
</feature>
<keyword evidence="1" id="KW-0472">Membrane</keyword>
<evidence type="ECO:0000313" key="5">
    <source>
        <dbReference type="Proteomes" id="UP000184080"/>
    </source>
</evidence>
<dbReference type="Pfam" id="PF22820">
    <property type="entry name" value="TcaA_3rd_4th"/>
    <property type="match status" value="1"/>
</dbReference>
<evidence type="ECO:0000313" key="4">
    <source>
        <dbReference type="EMBL" id="SHJ86156.1"/>
    </source>
</evidence>
<reference evidence="4 5" key="1">
    <citation type="submission" date="2016-11" db="EMBL/GenBank/DDBJ databases">
        <authorList>
            <person name="Jaros S."/>
            <person name="Januszkiewicz K."/>
            <person name="Wedrychowicz H."/>
        </authorList>
    </citation>
    <scope>NUCLEOTIDE SEQUENCE [LARGE SCALE GENOMIC DNA]</scope>
    <source>
        <strain evidence="4 5">DSM 21864</strain>
    </source>
</reference>
<keyword evidence="1" id="KW-1133">Transmembrane helix</keyword>
<sequence>MTLKNIKEYLHNFYFKIKNHIIKYPYLKYLIIFVLFIVIIATFGFYLGILNSNKNYTINNFEKALINNNAKNISKYLVFNDNNIKVTEDNIRPFVEYLNSGDNRKKALIDSLKTSEAQGDGEMAKMRFIKKGLFKHWKIELQPVYISFSTSFKDSKVFINNRLYATSNEDGYSEKLGPFIPGKYDVKVLLSNEFGSSEVDKPIQLLYGLVPFSLSPPALKLTIQSNFTDSEVFINEKSTNLTVNEFKNIGPVPMNSQSYVYAKKNFPWGEVISDKKNITDLPEIRLDINPLTEDLRKSLEEIYKEFYESFFMALNKNDISLIKHSSEKIVKPIFNKYKNSALIIKDSYKMKNIQWEQNAIAIKMENGLFKSNAIVNLEYDKQKNLWGFPLLSRPESLSFQSILSYDEKNNTWVVSEINEISK</sequence>
<feature type="domain" description="TcaA 4th" evidence="3">
    <location>
        <begin position="221"/>
        <end position="286"/>
    </location>
</feature>